<reference evidence="2 3" key="3">
    <citation type="journal article" date="2013" name="Rice">
        <title>Improvement of the Oryza sativa Nipponbare reference genome using next generation sequence and optical map data.</title>
        <authorList>
            <person name="Kawahara Y."/>
            <person name="de la Bastide M."/>
            <person name="Hamilton J.P."/>
            <person name="Kanamori H."/>
            <person name="McCombie W.R."/>
            <person name="Ouyang S."/>
            <person name="Schwartz D.C."/>
            <person name="Tanaka T."/>
            <person name="Wu J."/>
            <person name="Zhou S."/>
            <person name="Childs K.L."/>
            <person name="Davidson R.M."/>
            <person name="Lin H."/>
            <person name="Quesada-Ocampo L."/>
            <person name="Vaillancourt B."/>
            <person name="Sakai H."/>
            <person name="Lee S.S."/>
            <person name="Kim J."/>
            <person name="Numa H."/>
            <person name="Itoh T."/>
            <person name="Buell C.R."/>
            <person name="Matsumoto T."/>
        </authorList>
    </citation>
    <scope>NUCLEOTIDE SEQUENCE [LARGE SCALE GENOMIC DNA]</scope>
    <source>
        <strain evidence="3">cv. Nipponbare</strain>
    </source>
</reference>
<dbReference type="InParanoid" id="A0A0P0VXY5"/>
<evidence type="ECO:0000256" key="1">
    <source>
        <dbReference type="SAM" id="MobiDB-lite"/>
    </source>
</evidence>
<dbReference type="AlphaFoldDB" id="A0A0P0VXY5"/>
<keyword evidence="3" id="KW-1185">Reference proteome</keyword>
<reference evidence="3" key="1">
    <citation type="journal article" date="2005" name="Nature">
        <title>The map-based sequence of the rice genome.</title>
        <authorList>
            <consortium name="International rice genome sequencing project (IRGSP)"/>
            <person name="Matsumoto T."/>
            <person name="Wu J."/>
            <person name="Kanamori H."/>
            <person name="Katayose Y."/>
            <person name="Fujisawa M."/>
            <person name="Namiki N."/>
            <person name="Mizuno H."/>
            <person name="Yamamoto K."/>
            <person name="Antonio B.A."/>
            <person name="Baba T."/>
            <person name="Sakata K."/>
            <person name="Nagamura Y."/>
            <person name="Aoki H."/>
            <person name="Arikawa K."/>
            <person name="Arita K."/>
            <person name="Bito T."/>
            <person name="Chiden Y."/>
            <person name="Fujitsuka N."/>
            <person name="Fukunaka R."/>
            <person name="Hamada M."/>
            <person name="Harada C."/>
            <person name="Hayashi A."/>
            <person name="Hijishita S."/>
            <person name="Honda M."/>
            <person name="Hosokawa S."/>
            <person name="Ichikawa Y."/>
            <person name="Idonuma A."/>
            <person name="Iijima M."/>
            <person name="Ikeda M."/>
            <person name="Ikeno M."/>
            <person name="Ito K."/>
            <person name="Ito S."/>
            <person name="Ito T."/>
            <person name="Ito Y."/>
            <person name="Ito Y."/>
            <person name="Iwabuchi A."/>
            <person name="Kamiya K."/>
            <person name="Karasawa W."/>
            <person name="Kurita K."/>
            <person name="Katagiri S."/>
            <person name="Kikuta A."/>
            <person name="Kobayashi H."/>
            <person name="Kobayashi N."/>
            <person name="Machita K."/>
            <person name="Maehara T."/>
            <person name="Masukawa M."/>
            <person name="Mizubayashi T."/>
            <person name="Mukai Y."/>
            <person name="Nagasaki H."/>
            <person name="Nagata Y."/>
            <person name="Naito S."/>
            <person name="Nakashima M."/>
            <person name="Nakama Y."/>
            <person name="Nakamichi Y."/>
            <person name="Nakamura M."/>
            <person name="Meguro A."/>
            <person name="Negishi M."/>
            <person name="Ohta I."/>
            <person name="Ohta T."/>
            <person name="Okamoto M."/>
            <person name="Ono N."/>
            <person name="Saji S."/>
            <person name="Sakaguchi M."/>
            <person name="Sakai K."/>
            <person name="Shibata M."/>
            <person name="Shimokawa T."/>
            <person name="Song J."/>
            <person name="Takazaki Y."/>
            <person name="Terasawa K."/>
            <person name="Tsugane M."/>
            <person name="Tsuji K."/>
            <person name="Ueda S."/>
            <person name="Waki K."/>
            <person name="Yamagata H."/>
            <person name="Yamamoto M."/>
            <person name="Yamamoto S."/>
            <person name="Yamane H."/>
            <person name="Yoshiki S."/>
            <person name="Yoshihara R."/>
            <person name="Yukawa K."/>
            <person name="Zhong H."/>
            <person name="Yano M."/>
            <person name="Yuan Q."/>
            <person name="Ouyang S."/>
            <person name="Liu J."/>
            <person name="Jones K.M."/>
            <person name="Gansberger K."/>
            <person name="Moffat K."/>
            <person name="Hill J."/>
            <person name="Bera J."/>
            <person name="Fadrosh D."/>
            <person name="Jin S."/>
            <person name="Johri S."/>
            <person name="Kim M."/>
            <person name="Overton L."/>
            <person name="Reardon M."/>
            <person name="Tsitrin T."/>
            <person name="Vuong H."/>
            <person name="Weaver B."/>
            <person name="Ciecko A."/>
            <person name="Tallon L."/>
            <person name="Jackson J."/>
            <person name="Pai G."/>
            <person name="Aken S.V."/>
            <person name="Utterback T."/>
            <person name="Reidmuller S."/>
            <person name="Feldblyum T."/>
            <person name="Hsiao J."/>
            <person name="Zismann V."/>
            <person name="Iobst S."/>
            <person name="de Vazeille A.R."/>
            <person name="Buell C.R."/>
            <person name="Ying K."/>
            <person name="Li Y."/>
            <person name="Lu T."/>
            <person name="Huang Y."/>
            <person name="Zhao Q."/>
            <person name="Feng Q."/>
            <person name="Zhang L."/>
            <person name="Zhu J."/>
            <person name="Weng Q."/>
            <person name="Mu J."/>
            <person name="Lu Y."/>
            <person name="Fan D."/>
            <person name="Liu Y."/>
            <person name="Guan J."/>
            <person name="Zhang Y."/>
            <person name="Yu S."/>
            <person name="Liu X."/>
            <person name="Zhang Y."/>
            <person name="Hong G."/>
            <person name="Han B."/>
            <person name="Choisne N."/>
            <person name="Demange N."/>
            <person name="Orjeda G."/>
            <person name="Samain S."/>
            <person name="Cattolico L."/>
            <person name="Pelletier E."/>
            <person name="Couloux A."/>
            <person name="Segurens B."/>
            <person name="Wincker P."/>
            <person name="D'Hont A."/>
            <person name="Scarpelli C."/>
            <person name="Weissenbach J."/>
            <person name="Salanoubat M."/>
            <person name="Quetier F."/>
            <person name="Yu Y."/>
            <person name="Kim H.R."/>
            <person name="Rambo T."/>
            <person name="Currie J."/>
            <person name="Collura K."/>
            <person name="Luo M."/>
            <person name="Yang T."/>
            <person name="Ammiraju J.S.S."/>
            <person name="Engler F."/>
            <person name="Soderlund C."/>
            <person name="Wing R.A."/>
            <person name="Palmer L.E."/>
            <person name="de la Bastide M."/>
            <person name="Spiegel L."/>
            <person name="Nascimento L."/>
            <person name="Zutavern T."/>
            <person name="O'Shaughnessy A."/>
            <person name="Dike S."/>
            <person name="Dedhia N."/>
            <person name="Preston R."/>
            <person name="Balija V."/>
            <person name="McCombie W.R."/>
            <person name="Chow T."/>
            <person name="Chen H."/>
            <person name="Chung M."/>
            <person name="Chen C."/>
            <person name="Shaw J."/>
            <person name="Wu H."/>
            <person name="Hsiao K."/>
            <person name="Chao Y."/>
            <person name="Chu M."/>
            <person name="Cheng C."/>
            <person name="Hour A."/>
            <person name="Lee P."/>
            <person name="Lin S."/>
            <person name="Lin Y."/>
            <person name="Liou J."/>
            <person name="Liu S."/>
            <person name="Hsing Y."/>
            <person name="Raghuvanshi S."/>
            <person name="Mohanty A."/>
            <person name="Bharti A.K."/>
            <person name="Gaur A."/>
            <person name="Gupta V."/>
            <person name="Kumar D."/>
            <person name="Ravi V."/>
            <person name="Vij S."/>
            <person name="Kapur A."/>
            <person name="Khurana P."/>
            <person name="Khurana P."/>
            <person name="Khurana J.P."/>
            <person name="Tyagi A.K."/>
            <person name="Gaikwad K."/>
            <person name="Singh A."/>
            <person name="Dalal V."/>
            <person name="Srivastava S."/>
            <person name="Dixit A."/>
            <person name="Pal A.K."/>
            <person name="Ghazi I.A."/>
            <person name="Yadav M."/>
            <person name="Pandit A."/>
            <person name="Bhargava A."/>
            <person name="Sureshbabu K."/>
            <person name="Batra K."/>
            <person name="Sharma T.R."/>
            <person name="Mohapatra T."/>
            <person name="Singh N.K."/>
            <person name="Messing J."/>
            <person name="Nelson A.B."/>
            <person name="Fuks G."/>
            <person name="Kavchok S."/>
            <person name="Keizer G."/>
            <person name="Linton E."/>
            <person name="Llaca V."/>
            <person name="Song R."/>
            <person name="Tanyolac B."/>
            <person name="Young S."/>
            <person name="Ho-Il K."/>
            <person name="Hahn J.H."/>
            <person name="Sangsakoo G."/>
            <person name="Vanavichit A."/>
            <person name="de Mattos Luiz.A.T."/>
            <person name="Zimmer P.D."/>
            <person name="Malone G."/>
            <person name="Dellagostin O."/>
            <person name="de Oliveira A.C."/>
            <person name="Bevan M."/>
            <person name="Bancroft I."/>
            <person name="Minx P."/>
            <person name="Cordum H."/>
            <person name="Wilson R."/>
            <person name="Cheng Z."/>
            <person name="Jin W."/>
            <person name="Jiang J."/>
            <person name="Leong S.A."/>
            <person name="Iwama H."/>
            <person name="Gojobori T."/>
            <person name="Itoh T."/>
            <person name="Niimura Y."/>
            <person name="Fujii Y."/>
            <person name="Habara T."/>
            <person name="Sakai H."/>
            <person name="Sato Y."/>
            <person name="Wilson G."/>
            <person name="Kumar K."/>
            <person name="McCouch S."/>
            <person name="Juretic N."/>
            <person name="Hoen D."/>
            <person name="Wright S."/>
            <person name="Bruskiewich R."/>
            <person name="Bureau T."/>
            <person name="Miyao A."/>
            <person name="Hirochika H."/>
            <person name="Nishikawa T."/>
            <person name="Kadowaki K."/>
            <person name="Sugiura M."/>
            <person name="Burr B."/>
            <person name="Sasaki T."/>
        </authorList>
    </citation>
    <scope>NUCLEOTIDE SEQUENCE [LARGE SCALE GENOMIC DNA]</scope>
    <source>
        <strain evidence="3">cv. Nipponbare</strain>
    </source>
</reference>
<dbReference type="Gramene" id="Os03t0332201-00">
    <property type="protein sequence ID" value="Os03t0332201-00"/>
    <property type="gene ID" value="Os03g0332201"/>
</dbReference>
<protein>
    <submittedName>
        <fullName evidence="2">Os03g0332201 protein</fullName>
    </submittedName>
</protein>
<reference evidence="2 3" key="2">
    <citation type="journal article" date="2013" name="Plant Cell Physiol.">
        <title>Rice Annotation Project Database (RAP-DB): an integrative and interactive database for rice genomics.</title>
        <authorList>
            <person name="Sakai H."/>
            <person name="Lee S.S."/>
            <person name="Tanaka T."/>
            <person name="Numa H."/>
            <person name="Kim J."/>
            <person name="Kawahara Y."/>
            <person name="Wakimoto H."/>
            <person name="Yang C.C."/>
            <person name="Iwamoto M."/>
            <person name="Abe T."/>
            <person name="Yamada Y."/>
            <person name="Muto A."/>
            <person name="Inokuchi H."/>
            <person name="Ikemura T."/>
            <person name="Matsumoto T."/>
            <person name="Sasaki T."/>
            <person name="Itoh T."/>
        </authorList>
    </citation>
    <scope>NUCLEOTIDE SEQUENCE [LARGE SCALE GENOMIC DNA]</scope>
    <source>
        <strain evidence="3">cv. Nipponbare</strain>
    </source>
</reference>
<feature type="compositionally biased region" description="Basic and acidic residues" evidence="1">
    <location>
        <begin position="83"/>
        <end position="93"/>
    </location>
</feature>
<dbReference type="Proteomes" id="UP000059680">
    <property type="component" value="Chromosome 3"/>
</dbReference>
<dbReference type="EMBL" id="AP014959">
    <property type="protein sequence ID" value="BAS84038.1"/>
    <property type="molecule type" value="Genomic_DNA"/>
</dbReference>
<accession>A0A0P0VXY5</accession>
<feature type="region of interest" description="Disordered" evidence="1">
    <location>
        <begin position="74"/>
        <end position="93"/>
    </location>
</feature>
<gene>
    <name evidence="2" type="ordered locus">Os03g0332201</name>
    <name evidence="2" type="ORF">OSNPB_030332201</name>
</gene>
<evidence type="ECO:0000313" key="3">
    <source>
        <dbReference type="Proteomes" id="UP000059680"/>
    </source>
</evidence>
<evidence type="ECO:0000313" key="2">
    <source>
        <dbReference type="EMBL" id="BAS84038.1"/>
    </source>
</evidence>
<sequence length="138" mass="15059">MRRSREHVRTVVFSPLLVEGQHGGAVVVHDAGAAAAIAAVACSPSASRLRQLMPGGRDGLPHVGEVAVGEGRARPADALPPELGEHPPRRHPHDAVQVRREAARPHAPQAHQHLRRHHHHHAHLHLSLTHYDSLYDVN</sequence>
<name>A0A0P0VXY5_ORYSJ</name>
<proteinExistence type="predicted"/>
<organism evidence="2 3">
    <name type="scientific">Oryza sativa subsp. japonica</name>
    <name type="common">Rice</name>
    <dbReference type="NCBI Taxonomy" id="39947"/>
    <lineage>
        <taxon>Eukaryota</taxon>
        <taxon>Viridiplantae</taxon>
        <taxon>Streptophyta</taxon>
        <taxon>Embryophyta</taxon>
        <taxon>Tracheophyta</taxon>
        <taxon>Spermatophyta</taxon>
        <taxon>Magnoliopsida</taxon>
        <taxon>Liliopsida</taxon>
        <taxon>Poales</taxon>
        <taxon>Poaceae</taxon>
        <taxon>BOP clade</taxon>
        <taxon>Oryzoideae</taxon>
        <taxon>Oryzeae</taxon>
        <taxon>Oryzinae</taxon>
        <taxon>Oryza</taxon>
        <taxon>Oryza sativa</taxon>
    </lineage>
</organism>
<dbReference type="PaxDb" id="39947-A0A0P0VXY5"/>